<dbReference type="InterPro" id="IPR050490">
    <property type="entry name" value="Bact_solute-bd_prot1"/>
</dbReference>
<dbReference type="AlphaFoldDB" id="A0A6J4HUV3"/>
<dbReference type="Gene3D" id="3.40.190.10">
    <property type="entry name" value="Periplasmic binding protein-like II"/>
    <property type="match status" value="1"/>
</dbReference>
<dbReference type="SUPFAM" id="SSF53850">
    <property type="entry name" value="Periplasmic binding protein-like II"/>
    <property type="match status" value="1"/>
</dbReference>
<keyword evidence="1" id="KW-0732">Signal</keyword>
<evidence type="ECO:0000256" key="1">
    <source>
        <dbReference type="SAM" id="SignalP"/>
    </source>
</evidence>
<dbReference type="PANTHER" id="PTHR43649:SF12">
    <property type="entry name" value="DIACETYLCHITOBIOSE BINDING PROTEIN DASA"/>
    <property type="match status" value="1"/>
</dbReference>
<dbReference type="EMBL" id="CADCTC010000076">
    <property type="protein sequence ID" value="CAA9234026.1"/>
    <property type="molecule type" value="Genomic_DNA"/>
</dbReference>
<dbReference type="PROSITE" id="PS51257">
    <property type="entry name" value="PROKAR_LIPOPROTEIN"/>
    <property type="match status" value="1"/>
</dbReference>
<dbReference type="PANTHER" id="PTHR43649">
    <property type="entry name" value="ARABINOSE-BINDING PROTEIN-RELATED"/>
    <property type="match status" value="1"/>
</dbReference>
<dbReference type="InterPro" id="IPR006311">
    <property type="entry name" value="TAT_signal"/>
</dbReference>
<proteinExistence type="predicted"/>
<gene>
    <name evidence="2" type="ORF">AVDCRST_MAG77-1285</name>
</gene>
<name>A0A6J4HUV3_9CHLR</name>
<dbReference type="CDD" id="cd13585">
    <property type="entry name" value="PBP2_TMBP_like"/>
    <property type="match status" value="1"/>
</dbReference>
<evidence type="ECO:0000313" key="2">
    <source>
        <dbReference type="EMBL" id="CAA9234026.1"/>
    </source>
</evidence>
<dbReference type="PROSITE" id="PS51318">
    <property type="entry name" value="TAT"/>
    <property type="match status" value="1"/>
</dbReference>
<evidence type="ECO:0008006" key="3">
    <source>
        <dbReference type="Google" id="ProtNLM"/>
    </source>
</evidence>
<reference evidence="2" key="1">
    <citation type="submission" date="2020-02" db="EMBL/GenBank/DDBJ databases">
        <authorList>
            <person name="Meier V. D."/>
        </authorList>
    </citation>
    <scope>NUCLEOTIDE SEQUENCE</scope>
    <source>
        <strain evidence="2">AVDCRST_MAG77</strain>
    </source>
</reference>
<feature type="chain" id="PRO_5026898120" description="ABC transporter, substrate-binding protein (Cluster 1, maltose/g3p/polyamine/iron)" evidence="1">
    <location>
        <begin position="31"/>
        <end position="437"/>
    </location>
</feature>
<feature type="signal peptide" evidence="1">
    <location>
        <begin position="1"/>
        <end position="30"/>
    </location>
</feature>
<protein>
    <recommendedName>
        <fullName evidence="3">ABC transporter, substrate-binding protein (Cluster 1, maltose/g3p/polyamine/iron)</fullName>
    </recommendedName>
</protein>
<dbReference type="InterPro" id="IPR006059">
    <property type="entry name" value="SBP"/>
</dbReference>
<organism evidence="2">
    <name type="scientific">uncultured Chloroflexota bacterium</name>
    <dbReference type="NCBI Taxonomy" id="166587"/>
    <lineage>
        <taxon>Bacteria</taxon>
        <taxon>Bacillati</taxon>
        <taxon>Chloroflexota</taxon>
        <taxon>environmental samples</taxon>
    </lineage>
</organism>
<dbReference type="Pfam" id="PF01547">
    <property type="entry name" value="SBP_bac_1"/>
    <property type="match status" value="1"/>
</dbReference>
<sequence length="437" mass="47684">MTAISRRAVLGRATTATVAALPLATLAACAMPGQAPAQKELVPASLTYTTWWLPPLMSGIAAEKAVQAFQGKHANVRVRIEALTGGAAQQMEKVQTMAAGGTPPDVSLLRPQYPGGMAAKGMLLSLDDRLQKDKRAPRSDFIPVHLERGTWQGKLWGLPAEGWVLITYYNPAMFAKAGQAVPTDSWTWDNWLDAAKRIASVPQEGGVKTFATDDGGMWEYFIWSWGGELLNKQETECLLNRPPAPDAIQWRADLTNKHGVVPTPQDLTGVQDGMRGLFQQGRLAMVTLGNWALTDVQAAAQTPWAVAPLPQSKAGRVTLGSGATYGVLKDGKQIDAAWEFVADHVMGEGARVMATESSMLPSLKPMIKPDGLPHYKPEWLRVINQVIAGARQPHYNHPRYVEMNQVFTEQLTPVWRGQKSAKDAADEIVRQVNLLLK</sequence>
<accession>A0A6J4HUV3</accession>